<protein>
    <submittedName>
        <fullName evidence="8">Oxidoreductase</fullName>
    </submittedName>
</protein>
<dbReference type="KEGG" id="mhev:MHEL_55390"/>
<dbReference type="InterPro" id="IPR044152">
    <property type="entry name" value="YqjM-like"/>
</dbReference>
<sequence length="362" mass="38875">MSSLFAPLTLREVTFAHRVWMSPMMQFSAVPDGPQMGSPTDWHVQHLGSRAVGGAALVMVEATAVDPVGRSSIYDVGLWNDLQADNFRRITDFISGQGAVPGIQLVHAGRKGSTGRPWPDEARQPQSWPTVGPSPISFGRLPAPAELALSQIESIVGSFADAARRAAGAGFRVLELHGAHGYLIHQFLSPQSNTRTDRYGGSLENRLRFALEVVAAVRRQWPDELPLFFRASATDWLAGDTDDPRPGWTLADSVVLAARLKELGVDLLDVSTGGLVPDAVIPVGPGYQVRFSEAIRDKAQIPTAAVGMITDPEQAAAIIADGQADAVFLARTLLRDPMWARHAAGSLGVPLAPPPQYTRAFP</sequence>
<dbReference type="EMBL" id="AP022596">
    <property type="protein sequence ID" value="BBY67296.1"/>
    <property type="molecule type" value="Genomic_DNA"/>
</dbReference>
<evidence type="ECO:0000256" key="3">
    <source>
        <dbReference type="ARBA" id="ARBA00022643"/>
    </source>
</evidence>
<dbReference type="CDD" id="cd02932">
    <property type="entry name" value="OYE_YqiM_FMN"/>
    <property type="match status" value="1"/>
</dbReference>
<organism evidence="8 9">
    <name type="scientific">Mycolicibacterium helvum</name>
    <dbReference type="NCBI Taxonomy" id="1534349"/>
    <lineage>
        <taxon>Bacteria</taxon>
        <taxon>Bacillati</taxon>
        <taxon>Actinomycetota</taxon>
        <taxon>Actinomycetes</taxon>
        <taxon>Mycobacteriales</taxon>
        <taxon>Mycobacteriaceae</taxon>
        <taxon>Mycolicibacterium</taxon>
    </lineage>
</organism>
<dbReference type="GO" id="GO:0010181">
    <property type="term" value="F:FMN binding"/>
    <property type="evidence" value="ECO:0007669"/>
    <property type="project" value="InterPro"/>
</dbReference>
<proteinExistence type="predicted"/>
<evidence type="ECO:0000313" key="9">
    <source>
        <dbReference type="Proteomes" id="UP000467148"/>
    </source>
</evidence>
<dbReference type="Pfam" id="PF00724">
    <property type="entry name" value="Oxidored_FMN"/>
    <property type="match status" value="1"/>
</dbReference>
<evidence type="ECO:0000313" key="8">
    <source>
        <dbReference type="EMBL" id="BBY67296.1"/>
    </source>
</evidence>
<evidence type="ECO:0000259" key="7">
    <source>
        <dbReference type="Pfam" id="PF00724"/>
    </source>
</evidence>
<dbReference type="InterPro" id="IPR001155">
    <property type="entry name" value="OxRdtase_FMN_N"/>
</dbReference>
<evidence type="ECO:0000256" key="1">
    <source>
        <dbReference type="ARBA" id="ARBA00001917"/>
    </source>
</evidence>
<name>A0A7I7TGJ5_9MYCO</name>
<feature type="region of interest" description="Disordered" evidence="6">
    <location>
        <begin position="109"/>
        <end position="130"/>
    </location>
</feature>
<evidence type="ECO:0000256" key="5">
    <source>
        <dbReference type="ARBA" id="ARBA00023002"/>
    </source>
</evidence>
<reference evidence="8 9" key="1">
    <citation type="journal article" date="2019" name="Emerg. Microbes Infect.">
        <title>Comprehensive subspecies identification of 175 nontuberculous mycobacteria species based on 7547 genomic profiles.</title>
        <authorList>
            <person name="Matsumoto Y."/>
            <person name="Kinjo T."/>
            <person name="Motooka D."/>
            <person name="Nabeya D."/>
            <person name="Jung N."/>
            <person name="Uechi K."/>
            <person name="Horii T."/>
            <person name="Iida T."/>
            <person name="Fujita J."/>
            <person name="Nakamura S."/>
        </authorList>
    </citation>
    <scope>NUCLEOTIDE SEQUENCE [LARGE SCALE GENOMIC DNA]</scope>
    <source>
        <strain evidence="8 9">JCM 30396</strain>
    </source>
</reference>
<evidence type="ECO:0000256" key="4">
    <source>
        <dbReference type="ARBA" id="ARBA00022857"/>
    </source>
</evidence>
<comment type="cofactor">
    <cofactor evidence="1">
        <name>FMN</name>
        <dbReference type="ChEBI" id="CHEBI:58210"/>
    </cofactor>
</comment>
<dbReference type="GO" id="GO:0003959">
    <property type="term" value="F:NADPH dehydrogenase activity"/>
    <property type="evidence" value="ECO:0007669"/>
    <property type="project" value="InterPro"/>
</dbReference>
<keyword evidence="5" id="KW-0560">Oxidoreductase</keyword>
<accession>A0A7I7TGJ5</accession>
<keyword evidence="3" id="KW-0288">FMN</keyword>
<keyword evidence="4" id="KW-0521">NADP</keyword>
<dbReference type="InterPro" id="IPR013785">
    <property type="entry name" value="Aldolase_TIM"/>
</dbReference>
<dbReference type="PANTHER" id="PTHR43303">
    <property type="entry name" value="NADPH DEHYDROGENASE C23G7.10C-RELATED"/>
    <property type="match status" value="1"/>
</dbReference>
<dbReference type="Proteomes" id="UP000467148">
    <property type="component" value="Chromosome"/>
</dbReference>
<keyword evidence="2" id="KW-0285">Flavoprotein</keyword>
<dbReference type="GO" id="GO:0050661">
    <property type="term" value="F:NADP binding"/>
    <property type="evidence" value="ECO:0007669"/>
    <property type="project" value="InterPro"/>
</dbReference>
<dbReference type="PANTHER" id="PTHR43303:SF4">
    <property type="entry name" value="NADPH DEHYDROGENASE C23G7.10C-RELATED"/>
    <property type="match status" value="1"/>
</dbReference>
<dbReference type="Gene3D" id="3.20.20.70">
    <property type="entry name" value="Aldolase class I"/>
    <property type="match status" value="1"/>
</dbReference>
<evidence type="ECO:0000256" key="2">
    <source>
        <dbReference type="ARBA" id="ARBA00022630"/>
    </source>
</evidence>
<keyword evidence="9" id="KW-1185">Reference proteome</keyword>
<gene>
    <name evidence="8" type="ORF">MHEL_55390</name>
</gene>
<dbReference type="SUPFAM" id="SSF51395">
    <property type="entry name" value="FMN-linked oxidoreductases"/>
    <property type="match status" value="1"/>
</dbReference>
<dbReference type="RefSeq" id="WP_163751289.1">
    <property type="nucleotide sequence ID" value="NZ_AP022596.1"/>
</dbReference>
<feature type="domain" description="NADH:flavin oxidoreductase/NADH oxidase N-terminal" evidence="7">
    <location>
        <begin position="3"/>
        <end position="344"/>
    </location>
</feature>
<dbReference type="AlphaFoldDB" id="A0A7I7TGJ5"/>
<evidence type="ECO:0000256" key="6">
    <source>
        <dbReference type="SAM" id="MobiDB-lite"/>
    </source>
</evidence>